<dbReference type="InterPro" id="IPR024752">
    <property type="entry name" value="Myb/SANT-like_dom"/>
</dbReference>
<dbReference type="OrthoDB" id="618098at2759"/>
<dbReference type="PANTHER" id="PTHR46250:SF17">
    <property type="entry name" value="MYB_SANT-LIKE DOMAIN-CONTAINING PROTEIN"/>
    <property type="match status" value="1"/>
</dbReference>
<reference evidence="2 3" key="1">
    <citation type="journal article" date="2019" name="Genome Biol. Evol.">
        <title>Insights into the evolution of the New World diploid cottons (Gossypium, subgenus Houzingenia) based on genome sequencing.</title>
        <authorList>
            <person name="Grover C.E."/>
            <person name="Arick M.A. 2nd"/>
            <person name="Thrash A."/>
            <person name="Conover J.L."/>
            <person name="Sanders W.S."/>
            <person name="Peterson D.G."/>
            <person name="Frelichowski J.E."/>
            <person name="Scheffler J.A."/>
            <person name="Scheffler B.E."/>
            <person name="Wendel J.F."/>
        </authorList>
    </citation>
    <scope>NUCLEOTIDE SEQUENCE [LARGE SCALE GENOMIC DNA]</scope>
    <source>
        <strain evidence="2">57</strain>
        <tissue evidence="2">Leaf</tissue>
    </source>
</reference>
<organism evidence="2 3">
    <name type="scientific">Gossypium klotzschianum</name>
    <dbReference type="NCBI Taxonomy" id="34286"/>
    <lineage>
        <taxon>Eukaryota</taxon>
        <taxon>Viridiplantae</taxon>
        <taxon>Streptophyta</taxon>
        <taxon>Embryophyta</taxon>
        <taxon>Tracheophyta</taxon>
        <taxon>Spermatophyta</taxon>
        <taxon>Magnoliopsida</taxon>
        <taxon>eudicotyledons</taxon>
        <taxon>Gunneridae</taxon>
        <taxon>Pentapetalae</taxon>
        <taxon>rosids</taxon>
        <taxon>malvids</taxon>
        <taxon>Malvales</taxon>
        <taxon>Malvaceae</taxon>
        <taxon>Malvoideae</taxon>
        <taxon>Gossypium</taxon>
    </lineage>
</organism>
<dbReference type="PANTHER" id="PTHR46250">
    <property type="entry name" value="MYB/SANT-LIKE DNA-BINDING DOMAIN PROTEIN-RELATED"/>
    <property type="match status" value="1"/>
</dbReference>
<evidence type="ECO:0000313" key="2">
    <source>
        <dbReference type="EMBL" id="MBA0668507.1"/>
    </source>
</evidence>
<keyword evidence="3" id="KW-1185">Reference proteome</keyword>
<dbReference type="Proteomes" id="UP000593573">
    <property type="component" value="Unassembled WGS sequence"/>
</dbReference>
<comment type="caution">
    <text evidence="2">The sequence shown here is derived from an EMBL/GenBank/DDBJ whole genome shotgun (WGS) entry which is preliminary data.</text>
</comment>
<protein>
    <recommendedName>
        <fullName evidence="1">Myb/SANT-like domain-containing protein</fullName>
    </recommendedName>
</protein>
<dbReference type="AlphaFoldDB" id="A0A7J8W0D2"/>
<accession>A0A7J8W0D2</accession>
<evidence type="ECO:0000259" key="1">
    <source>
        <dbReference type="Pfam" id="PF12776"/>
    </source>
</evidence>
<dbReference type="EMBL" id="JABFAB010000013">
    <property type="protein sequence ID" value="MBA0668507.1"/>
    <property type="molecule type" value="Genomic_DNA"/>
</dbReference>
<name>A0A7J8W0D2_9ROSI</name>
<proteinExistence type="predicted"/>
<sequence length="193" mass="22128">MSLDPIEVELEKGLPSNVIGTKRKWVPEEDAALVACIVNLYNVGTYNIDTKFKVGYLNELKIMLEQVLPHSMLKAKPNLESRIKTLKRDWAIVYDMLSGKDNSDFGWDEHRQMVVTKDVSHKVAGQFRHHSFSYYDQLTSIYAKDRAIEKYAQTATDIIKEINVEDIATANNLKEGNNYHECENDVSLDEMDV</sequence>
<dbReference type="Pfam" id="PF12776">
    <property type="entry name" value="Myb_DNA-bind_3"/>
    <property type="match status" value="1"/>
</dbReference>
<gene>
    <name evidence="2" type="ORF">Goklo_001414</name>
</gene>
<feature type="domain" description="Myb/SANT-like" evidence="1">
    <location>
        <begin position="24"/>
        <end position="118"/>
    </location>
</feature>
<evidence type="ECO:0000313" key="3">
    <source>
        <dbReference type="Proteomes" id="UP000593573"/>
    </source>
</evidence>